<reference evidence="1" key="1">
    <citation type="journal article" date="2023" name="Science">
        <title>Genome structures resolve the early diversification of teleost fishes.</title>
        <authorList>
            <person name="Parey E."/>
            <person name="Louis A."/>
            <person name="Montfort J."/>
            <person name="Bouchez O."/>
            <person name="Roques C."/>
            <person name="Iampietro C."/>
            <person name="Lluch J."/>
            <person name="Castinel A."/>
            <person name="Donnadieu C."/>
            <person name="Desvignes T."/>
            <person name="Floi Bucao C."/>
            <person name="Jouanno E."/>
            <person name="Wen M."/>
            <person name="Mejri S."/>
            <person name="Dirks R."/>
            <person name="Jansen H."/>
            <person name="Henkel C."/>
            <person name="Chen W.J."/>
            <person name="Zahm M."/>
            <person name="Cabau C."/>
            <person name="Klopp C."/>
            <person name="Thompson A.W."/>
            <person name="Robinson-Rechavi M."/>
            <person name="Braasch I."/>
            <person name="Lecointre G."/>
            <person name="Bobe J."/>
            <person name="Postlethwait J.H."/>
            <person name="Berthelot C."/>
            <person name="Roest Crollius H."/>
            <person name="Guiguen Y."/>
        </authorList>
    </citation>
    <scope>NUCLEOTIDE SEQUENCE</scope>
    <source>
        <strain evidence="1">NC1722</strain>
    </source>
</reference>
<dbReference type="GO" id="GO:0005737">
    <property type="term" value="C:cytoplasm"/>
    <property type="evidence" value="ECO:0007669"/>
    <property type="project" value="TreeGrafter"/>
</dbReference>
<gene>
    <name evidence="1" type="ORF">AAFF_G00238710</name>
</gene>
<evidence type="ECO:0000313" key="2">
    <source>
        <dbReference type="Proteomes" id="UP001221898"/>
    </source>
</evidence>
<evidence type="ECO:0000313" key="1">
    <source>
        <dbReference type="EMBL" id="KAJ8378566.1"/>
    </source>
</evidence>
<dbReference type="EMBL" id="JAINUG010000317">
    <property type="protein sequence ID" value="KAJ8378566.1"/>
    <property type="molecule type" value="Genomic_DNA"/>
</dbReference>
<dbReference type="SUPFAM" id="SSF54236">
    <property type="entry name" value="Ubiquitin-like"/>
    <property type="match status" value="1"/>
</dbReference>
<dbReference type="PANTHER" id="PTHR23153:SF38">
    <property type="entry name" value="UBX DOMAIN-CONTAINING PROTEIN 6"/>
    <property type="match status" value="1"/>
</dbReference>
<name>A0AAD7REG2_9TELE</name>
<dbReference type="InterPro" id="IPR029071">
    <property type="entry name" value="Ubiquitin-like_domsf"/>
</dbReference>
<sequence>MKLTDERRTEAVEKSSMLWMRAMWEREEQRERRRHSSTLLRVRLPDGTLLQGRSLLQQCSRSTFLAQEGVAALFQFVHKSLVDSWQPFELVAPGGHRLREEEVAQNE</sequence>
<protein>
    <recommendedName>
        <fullName evidence="3">UBX domain-containing protein</fullName>
    </recommendedName>
</protein>
<comment type="caution">
    <text evidence="1">The sequence shown here is derived from an EMBL/GenBank/DDBJ whole genome shotgun (WGS) entry which is preliminary data.</text>
</comment>
<accession>A0AAD7REG2</accession>
<dbReference type="PANTHER" id="PTHR23153">
    <property type="entry name" value="UBX-RELATED"/>
    <property type="match status" value="1"/>
</dbReference>
<proteinExistence type="predicted"/>
<keyword evidence="2" id="KW-1185">Reference proteome</keyword>
<evidence type="ECO:0008006" key="3">
    <source>
        <dbReference type="Google" id="ProtNLM"/>
    </source>
</evidence>
<dbReference type="AlphaFoldDB" id="A0AAD7REG2"/>
<dbReference type="Proteomes" id="UP001221898">
    <property type="component" value="Unassembled WGS sequence"/>
</dbReference>
<organism evidence="1 2">
    <name type="scientific">Aldrovandia affinis</name>
    <dbReference type="NCBI Taxonomy" id="143900"/>
    <lineage>
        <taxon>Eukaryota</taxon>
        <taxon>Metazoa</taxon>
        <taxon>Chordata</taxon>
        <taxon>Craniata</taxon>
        <taxon>Vertebrata</taxon>
        <taxon>Euteleostomi</taxon>
        <taxon>Actinopterygii</taxon>
        <taxon>Neopterygii</taxon>
        <taxon>Teleostei</taxon>
        <taxon>Notacanthiformes</taxon>
        <taxon>Halosauridae</taxon>
        <taxon>Aldrovandia</taxon>
    </lineage>
</organism>